<dbReference type="InterPro" id="IPR021508">
    <property type="entry name" value="Gp17-like"/>
</dbReference>
<dbReference type="Pfam" id="PF11367">
    <property type="entry name" value="Tail_completion_gp17"/>
    <property type="match status" value="1"/>
</dbReference>
<dbReference type="STRING" id="745776.DGo_CA1898"/>
<evidence type="ECO:0008006" key="3">
    <source>
        <dbReference type="Google" id="ProtNLM"/>
    </source>
</evidence>
<organism evidence="1 2">
    <name type="scientific">Deinococcus gobiensis (strain DSM 21396 / JCM 16679 / CGMCC 1.7299 / I-0)</name>
    <dbReference type="NCBI Taxonomy" id="745776"/>
    <lineage>
        <taxon>Bacteria</taxon>
        <taxon>Thermotogati</taxon>
        <taxon>Deinococcota</taxon>
        <taxon>Deinococci</taxon>
        <taxon>Deinococcales</taxon>
        <taxon>Deinococcaceae</taxon>
        <taxon>Deinococcus</taxon>
    </lineage>
</organism>
<evidence type="ECO:0000313" key="1">
    <source>
        <dbReference type="EMBL" id="AFD25825.1"/>
    </source>
</evidence>
<dbReference type="EMBL" id="CP002191">
    <property type="protein sequence ID" value="AFD25825.1"/>
    <property type="molecule type" value="Genomic_DNA"/>
</dbReference>
<dbReference type="HOGENOM" id="CLU_2218765_0_0_0"/>
<keyword evidence="2" id="KW-1185">Reference proteome</keyword>
<dbReference type="AlphaFoldDB" id="H8GX96"/>
<dbReference type="KEGG" id="dgo:DGo_CA1898"/>
<protein>
    <recommendedName>
        <fullName evidence="3">DUF3168 domain-containing protein</fullName>
    </recommendedName>
</protein>
<proteinExistence type="predicted"/>
<sequence length="106" mass="11379">MLADARDILLSLTPQVFIAGDPLPEGGAPHLILQPIDATDRVRYGSAASVTRVQVSAWAPTLSEALELSDQARNALRAARFVPAGSGPLTDPDITLTGWRADYRRQ</sequence>
<dbReference type="PATRIC" id="fig|745776.4.peg.1948"/>
<accession>H8GX96</accession>
<name>H8GX96_DEIGI</name>
<gene>
    <name evidence="1" type="ordered locus">DGo_CA1898</name>
</gene>
<reference evidence="1 2" key="1">
    <citation type="journal article" date="2012" name="PLoS ONE">
        <title>Genome sequence and transcriptome analysis of the radioresistant bacterium Deinococcus gobiensis: insights into the extreme environmental adaptations.</title>
        <authorList>
            <person name="Yuan M."/>
            <person name="Chen M."/>
            <person name="Zhang W."/>
            <person name="Lu W."/>
            <person name="Wang J."/>
            <person name="Yang M."/>
            <person name="Zhao P."/>
            <person name="Tang R."/>
            <person name="Li X."/>
            <person name="Hao Y."/>
            <person name="Zhou Z."/>
            <person name="Zhan Y."/>
            <person name="Yu H."/>
            <person name="Teng C."/>
            <person name="Yan Y."/>
            <person name="Ping S."/>
            <person name="Wang Y."/>
            <person name="Lin M."/>
        </authorList>
    </citation>
    <scope>NUCLEOTIDE SEQUENCE [LARGE SCALE GENOMIC DNA]</scope>
    <source>
        <strain evidence="1 2">I-0</strain>
    </source>
</reference>
<dbReference type="Proteomes" id="UP000007575">
    <property type="component" value="Chromosome"/>
</dbReference>
<evidence type="ECO:0000313" key="2">
    <source>
        <dbReference type="Proteomes" id="UP000007575"/>
    </source>
</evidence>